<dbReference type="RefSeq" id="WP_223927700.1">
    <property type="nucleotide sequence ID" value="NZ_BPTU01000003.1"/>
</dbReference>
<protein>
    <submittedName>
        <fullName evidence="2">Uncharacterized protein</fullName>
    </submittedName>
</protein>
<keyword evidence="3" id="KW-1185">Reference proteome</keyword>
<dbReference type="EMBL" id="BPUB01000001">
    <property type="protein sequence ID" value="GJG57352.1"/>
    <property type="molecule type" value="Genomic_DNA"/>
</dbReference>
<organism evidence="2 3">
    <name type="scientific">Prevotella lacticifex</name>
    <dbReference type="NCBI Taxonomy" id="2854755"/>
    <lineage>
        <taxon>Bacteria</taxon>
        <taxon>Pseudomonadati</taxon>
        <taxon>Bacteroidota</taxon>
        <taxon>Bacteroidia</taxon>
        <taxon>Bacteroidales</taxon>
        <taxon>Prevotellaceae</taxon>
        <taxon>Prevotella</taxon>
    </lineage>
</organism>
<gene>
    <name evidence="2" type="ORF">PRLR5076_02030</name>
</gene>
<reference evidence="2" key="1">
    <citation type="journal article" date="2022" name="Int. J. Syst. Evol. Microbiol.">
        <title>Prevotella lacticifex sp. nov., isolated from the rumen of cows.</title>
        <authorList>
            <person name="Shinkai T."/>
            <person name="Ikeyama N."/>
            <person name="Kumagai M."/>
            <person name="Ohmori H."/>
            <person name="Sakamoto M."/>
            <person name="Ohkuma M."/>
            <person name="Mitsumori M."/>
        </authorList>
    </citation>
    <scope>NUCLEOTIDE SEQUENCE</scope>
    <source>
        <strain evidence="2">R5076</strain>
    </source>
</reference>
<feature type="compositionally biased region" description="Basic and acidic residues" evidence="1">
    <location>
        <begin position="105"/>
        <end position="120"/>
    </location>
</feature>
<feature type="compositionally biased region" description="Basic and acidic residues" evidence="1">
    <location>
        <begin position="34"/>
        <end position="66"/>
    </location>
</feature>
<dbReference type="Proteomes" id="UP000825483">
    <property type="component" value="Unassembled WGS sequence"/>
</dbReference>
<accession>A0A9R1CU23</accession>
<evidence type="ECO:0000313" key="2">
    <source>
        <dbReference type="EMBL" id="GJG57352.1"/>
    </source>
</evidence>
<comment type="caution">
    <text evidence="2">The sequence shown here is derived from an EMBL/GenBank/DDBJ whole genome shotgun (WGS) entry which is preliminary data.</text>
</comment>
<evidence type="ECO:0000313" key="3">
    <source>
        <dbReference type="Proteomes" id="UP000825483"/>
    </source>
</evidence>
<dbReference type="GeneID" id="72468259"/>
<proteinExistence type="predicted"/>
<name>A0A9R1CU23_9BACT</name>
<evidence type="ECO:0000256" key="1">
    <source>
        <dbReference type="SAM" id="MobiDB-lite"/>
    </source>
</evidence>
<sequence length="202" mass="22799">MTDGTSRPMVFGDIHELLRKVNGESEPAYMWQSDKPKEEITGDEAQRVDEEQPREARVKPAKEPSPKESSLSSTEETADNKPSESTGQKLSQKVQRKPRPSMPVRKKESKEAERNGKKESLSNVSRTPFSKDDILSQIEDFSCDSDTGRRHWVFLPDDIVATLEAVYGSHRISAIITALARSFIDANKDDLRRLVTHRSGLF</sequence>
<feature type="compositionally biased region" description="Polar residues" evidence="1">
    <location>
        <begin position="83"/>
        <end position="93"/>
    </location>
</feature>
<feature type="region of interest" description="Disordered" evidence="1">
    <location>
        <begin position="21"/>
        <end position="128"/>
    </location>
</feature>
<dbReference type="AlphaFoldDB" id="A0A9R1CU23"/>